<dbReference type="SUPFAM" id="SSF159888">
    <property type="entry name" value="YdhG-like"/>
    <property type="match status" value="1"/>
</dbReference>
<evidence type="ECO:0000313" key="3">
    <source>
        <dbReference type="Proteomes" id="UP000262917"/>
    </source>
</evidence>
<reference evidence="2 3" key="1">
    <citation type="submission" date="2018-08" db="EMBL/GenBank/DDBJ databases">
        <title>Lysobacter weifangensis sp. nov., a new member of the family 'Xanthomonadaceae', isolated from soil in a farmland.</title>
        <authorList>
            <person name="Zhao H."/>
        </authorList>
    </citation>
    <scope>NUCLEOTIDE SEQUENCE [LARGE SCALE GENOMIC DNA]</scope>
    <source>
        <strain evidence="2 3">WF-2</strain>
    </source>
</reference>
<dbReference type="Pfam" id="PF08818">
    <property type="entry name" value="DUF1801"/>
    <property type="match status" value="1"/>
</dbReference>
<comment type="caution">
    <text evidence="2">The sequence shown here is derived from an EMBL/GenBank/DDBJ whole genome shotgun (WGS) entry which is preliminary data.</text>
</comment>
<evidence type="ECO:0000313" key="2">
    <source>
        <dbReference type="EMBL" id="RFP58046.1"/>
    </source>
</evidence>
<dbReference type="Gene3D" id="3.90.1150.200">
    <property type="match status" value="1"/>
</dbReference>
<accession>A0A372DGS8</accession>
<dbReference type="AlphaFoldDB" id="A0A372DGS8"/>
<gene>
    <name evidence="2" type="ORF">D0Y53_12395</name>
</gene>
<organism evidence="2 3">
    <name type="scientific">Cognatiluteimonas weifangensis</name>
    <dbReference type="NCBI Taxonomy" id="2303539"/>
    <lineage>
        <taxon>Bacteria</taxon>
        <taxon>Pseudomonadati</taxon>
        <taxon>Pseudomonadota</taxon>
        <taxon>Gammaproteobacteria</taxon>
        <taxon>Lysobacterales</taxon>
        <taxon>Lysobacteraceae</taxon>
        <taxon>Cognatiluteimonas</taxon>
    </lineage>
</organism>
<dbReference type="Pfam" id="PF13376">
    <property type="entry name" value="OmdA"/>
    <property type="match status" value="1"/>
</dbReference>
<feature type="domain" description="YdhG-like" evidence="1">
    <location>
        <begin position="20"/>
        <end position="110"/>
    </location>
</feature>
<protein>
    <recommendedName>
        <fullName evidence="1">YdhG-like domain-containing protein</fullName>
    </recommendedName>
</protein>
<proteinExistence type="predicted"/>
<sequence length="202" mass="22615">MSHHDPRVDAYIAQSAPFAQPILERLRALVHQACPEVEETLKWRMPSFLYAGGIVCTMAAFKRHVAFGFWKHALVMGAGVERDGMGSFGKMTSLRDLPPQRDLLALIRKAAALNAQGVKTPGPRKAAPRPRPEVPADLAAALRGNRAAAATFRAFPPGRQRDYVEWITGARRDETRQRRLAQTVEWLAQGKPRNWKYLQARP</sequence>
<dbReference type="RefSeq" id="WP_117203637.1">
    <property type="nucleotide sequence ID" value="NZ_JBHTBK010000054.1"/>
</dbReference>
<dbReference type="InterPro" id="IPR014922">
    <property type="entry name" value="YdhG-like"/>
</dbReference>
<evidence type="ECO:0000259" key="1">
    <source>
        <dbReference type="Pfam" id="PF08818"/>
    </source>
</evidence>
<dbReference type="Proteomes" id="UP000262917">
    <property type="component" value="Unassembled WGS sequence"/>
</dbReference>
<dbReference type="OrthoDB" id="7619808at2"/>
<name>A0A372DGS8_9GAMM</name>
<keyword evidence="3" id="KW-1185">Reference proteome</keyword>
<dbReference type="EMBL" id="QVPD01000020">
    <property type="protein sequence ID" value="RFP58046.1"/>
    <property type="molecule type" value="Genomic_DNA"/>
</dbReference>